<organism evidence="3">
    <name type="scientific">Pseudo-nitzschia australis</name>
    <dbReference type="NCBI Taxonomy" id="44445"/>
    <lineage>
        <taxon>Eukaryota</taxon>
        <taxon>Sar</taxon>
        <taxon>Stramenopiles</taxon>
        <taxon>Ochrophyta</taxon>
        <taxon>Bacillariophyta</taxon>
        <taxon>Bacillariophyceae</taxon>
        <taxon>Bacillariophycidae</taxon>
        <taxon>Bacillariales</taxon>
        <taxon>Bacillariaceae</taxon>
        <taxon>Pseudo-nitzschia</taxon>
    </lineage>
</organism>
<name>A0A7S4ANZ3_9STRA</name>
<feature type="transmembrane region" description="Helical" evidence="2">
    <location>
        <begin position="27"/>
        <end position="49"/>
    </location>
</feature>
<keyword evidence="1" id="KW-0175">Coiled coil</keyword>
<keyword evidence="2" id="KW-0472">Membrane</keyword>
<keyword evidence="2" id="KW-0812">Transmembrane</keyword>
<evidence type="ECO:0000313" key="3">
    <source>
        <dbReference type="EMBL" id="CAE0722177.1"/>
    </source>
</evidence>
<evidence type="ECO:0000256" key="1">
    <source>
        <dbReference type="SAM" id="Coils"/>
    </source>
</evidence>
<dbReference type="Gene3D" id="1.10.287.1490">
    <property type="match status" value="1"/>
</dbReference>
<dbReference type="PANTHER" id="PTHR45615">
    <property type="entry name" value="MYOSIN HEAVY CHAIN, NON-MUSCLE"/>
    <property type="match status" value="1"/>
</dbReference>
<reference evidence="3" key="1">
    <citation type="submission" date="2021-01" db="EMBL/GenBank/DDBJ databases">
        <authorList>
            <person name="Corre E."/>
            <person name="Pelletier E."/>
            <person name="Niang G."/>
            <person name="Scheremetjew M."/>
            <person name="Finn R."/>
            <person name="Kale V."/>
            <person name="Holt S."/>
            <person name="Cochrane G."/>
            <person name="Meng A."/>
            <person name="Brown T."/>
            <person name="Cohen L."/>
        </authorList>
    </citation>
    <scope>NUCLEOTIDE SEQUENCE</scope>
    <source>
        <strain evidence="3">10249 10 AB</strain>
    </source>
</reference>
<evidence type="ECO:0000256" key="2">
    <source>
        <dbReference type="SAM" id="Phobius"/>
    </source>
</evidence>
<dbReference type="AlphaFoldDB" id="A0A7S4ANZ3"/>
<dbReference type="EMBL" id="HBIX01021244">
    <property type="protein sequence ID" value="CAE0722177.1"/>
    <property type="molecule type" value="Transcribed_RNA"/>
</dbReference>
<gene>
    <name evidence="3" type="ORF">PAUS00366_LOCUS14932</name>
</gene>
<sequence length="785" mass="89455">MNKDDEPAPATTTTRTKSATPSMLQTFLSSIVLIGLGAIGGFGVFHFALQDRIQRTEESHNATLAIVQGKCVASEAERARCMDQDDGRLQEMSELRGRLDAQYKNWYELTAAQQSLTSSHQEITTEAQNLRERKEQDQAALEDLAARLGQKDRDLTAVREVLENRHRSLEEINAQLGQKDRDLIAIKEDLDTNHRTRIELESELTKMREQAEQKNYLENETRELKARIQQKDNELDGVKQNSEHLHNQKRDLEGEVAGMREKVGDMEWQIERKNEELAEQRIYLENETRELHSRIQQKDKELEGVKQNSESLHSQKRNLEEEVAGLREKVDEMEGQIEGMDKELSEYRTGEISLETKLLNLREGMVGLLKGKIDEIQDLENNIENLNKDKANLELKLDNWRDGMLILIKDKIEETNRLKAELAESQQNMQDTMNEIESARSQQDEVEEFVREKQGTLDKSDQEGDEQEITKLKEAIEQLNNDLRESRDWVAWATREIDAGRSKQAESEKLITDKSNEIEDLKLKIKQNQESTGEMISKLESDLETARKLVEEKTNQIERVNSELTELVTTFNNLKPSPAGASVTEATTSEILIDHIQQRDSVMCRQLFGKGSYYVKFVIRLPPNDASNAEENTAFFVVEIPSRKQLPHSTYTFLTLVESNIYNDGAAFLFAQDGGLQIRSSSHSDVPSLEQKLKPLGLPGRSSLGFVETSTSGKPLTCGENSFGFVHRGPGLNIFFWDKGNDGGDTIDCFAQVIRGHKQLRDIQHLLLERGEPLEIVSAEHLRVD</sequence>
<feature type="coiled-coil region" evidence="1">
    <location>
        <begin position="369"/>
        <end position="570"/>
    </location>
</feature>
<feature type="coiled-coil region" evidence="1">
    <location>
        <begin position="120"/>
        <end position="343"/>
    </location>
</feature>
<accession>A0A7S4ANZ3</accession>
<keyword evidence="2" id="KW-1133">Transmembrane helix</keyword>
<dbReference type="PANTHER" id="PTHR45615:SF63">
    <property type="entry name" value="CHROMOSOME UNDETERMINED SCAFFOLD_10, WHOLE GENOME SHOTGUN SEQUENCE"/>
    <property type="match status" value="1"/>
</dbReference>
<proteinExistence type="predicted"/>
<protein>
    <submittedName>
        <fullName evidence="3">Uncharacterized protein</fullName>
    </submittedName>
</protein>